<sequence length="276" mass="28547">GGAGPAGRAVPRPAQALAGTAGAQPARPGTRSRRLGPPRELPGDRPVTPEPRDGAASRRGARRPAAPGQRHAPRCRPRAGLPRLHLTASRGGDAGAGADEGPPRAVPPHRPRPGLPGARPQRRGGRPPRRHPGSLPCRRYAGGRGGAEPGPADLRPRRSTALRGQLRGGGTRPAVAHPARGARRSRRRGAARAAGRPAGHAHRRGPLATGGPHRAVRSGARPAPASWRRRPAVRRGGDRLPGTPARGGRAGSDRDVAALRRRHGERVPVDGGHAGV</sequence>
<feature type="compositionally biased region" description="Low complexity" evidence="1">
    <location>
        <begin position="217"/>
        <end position="226"/>
    </location>
</feature>
<feature type="non-terminal residue" evidence="2">
    <location>
        <position position="1"/>
    </location>
</feature>
<feature type="compositionally biased region" description="Low complexity" evidence="1">
    <location>
        <begin position="88"/>
        <end position="100"/>
    </location>
</feature>
<proteinExistence type="predicted"/>
<dbReference type="EMBL" id="CADCUP010000011">
    <property type="protein sequence ID" value="CAA9371971.1"/>
    <property type="molecule type" value="Genomic_DNA"/>
</dbReference>
<name>A0A6J4N0U4_9ACTN</name>
<feature type="compositionally biased region" description="Basic residues" evidence="1">
    <location>
        <begin position="120"/>
        <end position="132"/>
    </location>
</feature>
<accession>A0A6J4N0U4</accession>
<feature type="compositionally biased region" description="Basic residues" evidence="1">
    <location>
        <begin position="180"/>
        <end position="190"/>
    </location>
</feature>
<gene>
    <name evidence="2" type="ORF">AVDCRST_MAG06-133</name>
</gene>
<reference evidence="2" key="1">
    <citation type="submission" date="2020-02" db="EMBL/GenBank/DDBJ databases">
        <authorList>
            <person name="Meier V. D."/>
        </authorList>
    </citation>
    <scope>NUCLEOTIDE SEQUENCE</scope>
    <source>
        <strain evidence="2">AVDCRST_MAG06</strain>
    </source>
</reference>
<feature type="region of interest" description="Disordered" evidence="1">
    <location>
        <begin position="1"/>
        <end position="276"/>
    </location>
</feature>
<evidence type="ECO:0000313" key="2">
    <source>
        <dbReference type="EMBL" id="CAA9371971.1"/>
    </source>
</evidence>
<feature type="compositionally biased region" description="Low complexity" evidence="1">
    <location>
        <begin position="1"/>
        <end position="14"/>
    </location>
</feature>
<protein>
    <submittedName>
        <fullName evidence="2">Uncharacterized protein</fullName>
    </submittedName>
</protein>
<evidence type="ECO:0000256" key="1">
    <source>
        <dbReference type="SAM" id="MobiDB-lite"/>
    </source>
</evidence>
<organism evidence="2">
    <name type="scientific">uncultured Nocardioides sp</name>
    <dbReference type="NCBI Taxonomy" id="198441"/>
    <lineage>
        <taxon>Bacteria</taxon>
        <taxon>Bacillati</taxon>
        <taxon>Actinomycetota</taxon>
        <taxon>Actinomycetes</taxon>
        <taxon>Propionibacteriales</taxon>
        <taxon>Nocardioidaceae</taxon>
        <taxon>Nocardioides</taxon>
        <taxon>environmental samples</taxon>
    </lineage>
</organism>
<dbReference type="AlphaFoldDB" id="A0A6J4N0U4"/>
<feature type="non-terminal residue" evidence="2">
    <location>
        <position position="276"/>
    </location>
</feature>